<dbReference type="Pfam" id="PF01569">
    <property type="entry name" value="PAP2"/>
    <property type="match status" value="1"/>
</dbReference>
<dbReference type="InterPro" id="IPR000326">
    <property type="entry name" value="PAP2/HPO"/>
</dbReference>
<feature type="transmembrane region" description="Helical" evidence="1">
    <location>
        <begin position="33"/>
        <end position="51"/>
    </location>
</feature>
<evidence type="ECO:0000313" key="3">
    <source>
        <dbReference type="EMBL" id="SFI02051.1"/>
    </source>
</evidence>
<dbReference type="SMART" id="SM00014">
    <property type="entry name" value="acidPPc"/>
    <property type="match status" value="1"/>
</dbReference>
<feature type="domain" description="Phosphatidic acid phosphatase type 2/haloperoxidase" evidence="2">
    <location>
        <begin position="57"/>
        <end position="164"/>
    </location>
</feature>
<feature type="transmembrane region" description="Helical" evidence="1">
    <location>
        <begin position="98"/>
        <end position="119"/>
    </location>
</feature>
<keyword evidence="4" id="KW-1185">Reference proteome</keyword>
<keyword evidence="1" id="KW-0472">Membrane</keyword>
<proteinExistence type="predicted"/>
<protein>
    <submittedName>
        <fullName evidence="3">Undecaprenyl-diphosphatase</fullName>
    </submittedName>
</protein>
<dbReference type="EMBL" id="FOQA01000005">
    <property type="protein sequence ID" value="SFI02051.1"/>
    <property type="molecule type" value="Genomic_DNA"/>
</dbReference>
<dbReference type="Proteomes" id="UP000199287">
    <property type="component" value="Unassembled WGS sequence"/>
</dbReference>
<dbReference type="OrthoDB" id="9789113at2"/>
<sequence length="183" mass="20227">MLLRIDEILFMNLFQLADKNDGLGDLMVAITNSSSRIFAILYMVGIGILLVKRKKTVVPFLIAPATAFITVHIIRFLYERPRPFVAMDIDSLIYHDSNGSLPSMHAVSAFVIAVAIWHVNKRAGRWALALAGITGLSRVMVGVHYPLDILIGAVLAIIIGRTIFKAAPWGENLKDYSEKIASH</sequence>
<dbReference type="InterPro" id="IPR036938">
    <property type="entry name" value="PAP2/HPO_sf"/>
</dbReference>
<dbReference type="Gene3D" id="1.20.144.10">
    <property type="entry name" value="Phosphatidic acid phosphatase type 2/haloperoxidase"/>
    <property type="match status" value="1"/>
</dbReference>
<gene>
    <name evidence="3" type="ORF">SAMN05192551_105155</name>
</gene>
<keyword evidence="1" id="KW-1133">Transmembrane helix</keyword>
<feature type="transmembrane region" description="Helical" evidence="1">
    <location>
        <begin position="58"/>
        <end position="78"/>
    </location>
</feature>
<dbReference type="PANTHER" id="PTHR14969:SF13">
    <property type="entry name" value="AT30094P"/>
    <property type="match status" value="1"/>
</dbReference>
<dbReference type="SUPFAM" id="SSF48317">
    <property type="entry name" value="Acid phosphatase/Vanadium-dependent haloperoxidase"/>
    <property type="match status" value="1"/>
</dbReference>
<organism evidence="3 4">
    <name type="scientific">Tindallia magadiensis</name>
    <dbReference type="NCBI Taxonomy" id="69895"/>
    <lineage>
        <taxon>Bacteria</taxon>
        <taxon>Bacillati</taxon>
        <taxon>Bacillota</taxon>
        <taxon>Clostridia</taxon>
        <taxon>Peptostreptococcales</taxon>
        <taxon>Tindalliaceae</taxon>
        <taxon>Tindallia</taxon>
    </lineage>
</organism>
<evidence type="ECO:0000259" key="2">
    <source>
        <dbReference type="SMART" id="SM00014"/>
    </source>
</evidence>
<dbReference type="PANTHER" id="PTHR14969">
    <property type="entry name" value="SPHINGOSINE-1-PHOSPHATE PHOSPHOHYDROLASE"/>
    <property type="match status" value="1"/>
</dbReference>
<name>A0A1I3ETW2_9FIRM</name>
<keyword evidence="1" id="KW-0812">Transmembrane</keyword>
<evidence type="ECO:0000313" key="4">
    <source>
        <dbReference type="Proteomes" id="UP000199287"/>
    </source>
</evidence>
<dbReference type="AlphaFoldDB" id="A0A1I3ETW2"/>
<dbReference type="STRING" id="69895.SAMN05192551_105155"/>
<evidence type="ECO:0000256" key="1">
    <source>
        <dbReference type="SAM" id="Phobius"/>
    </source>
</evidence>
<feature type="transmembrane region" description="Helical" evidence="1">
    <location>
        <begin position="149"/>
        <end position="167"/>
    </location>
</feature>
<reference evidence="4" key="1">
    <citation type="submission" date="2016-10" db="EMBL/GenBank/DDBJ databases">
        <authorList>
            <person name="Varghese N."/>
            <person name="Submissions S."/>
        </authorList>
    </citation>
    <scope>NUCLEOTIDE SEQUENCE [LARGE SCALE GENOMIC DNA]</scope>
    <source>
        <strain evidence="4">Z-7934</strain>
    </source>
</reference>
<accession>A0A1I3ETW2</accession>
<dbReference type="RefSeq" id="WP_093372113.1">
    <property type="nucleotide sequence ID" value="NZ_FOQA01000005.1"/>
</dbReference>